<dbReference type="Pfam" id="PF05199">
    <property type="entry name" value="GMC_oxred_C"/>
    <property type="match status" value="1"/>
</dbReference>
<dbReference type="InterPro" id="IPR000172">
    <property type="entry name" value="GMC_OxRdtase_N"/>
</dbReference>
<dbReference type="GO" id="GO:0050660">
    <property type="term" value="F:flavin adenine dinucleotide binding"/>
    <property type="evidence" value="ECO:0007669"/>
    <property type="project" value="InterPro"/>
</dbReference>
<keyword evidence="9" id="KW-1185">Reference proteome</keyword>
<dbReference type="InterPro" id="IPR007867">
    <property type="entry name" value="GMC_OxRtase_C"/>
</dbReference>
<evidence type="ECO:0000256" key="1">
    <source>
        <dbReference type="ARBA" id="ARBA00001974"/>
    </source>
</evidence>
<reference evidence="8 9" key="1">
    <citation type="submission" date="2020-04" db="EMBL/GenBank/DDBJ databases">
        <authorList>
            <person name="De Canck E."/>
        </authorList>
    </citation>
    <scope>NUCLEOTIDE SEQUENCE [LARGE SCALE GENOMIC DNA]</scope>
    <source>
        <strain evidence="8 9">LMG 29739</strain>
    </source>
</reference>
<evidence type="ECO:0000259" key="7">
    <source>
        <dbReference type="Pfam" id="PF05199"/>
    </source>
</evidence>
<evidence type="ECO:0000256" key="2">
    <source>
        <dbReference type="ARBA" id="ARBA00010790"/>
    </source>
</evidence>
<dbReference type="GO" id="GO:0016614">
    <property type="term" value="F:oxidoreductase activity, acting on CH-OH group of donors"/>
    <property type="evidence" value="ECO:0007669"/>
    <property type="project" value="InterPro"/>
</dbReference>
<evidence type="ECO:0000256" key="5">
    <source>
        <dbReference type="ARBA" id="ARBA00023002"/>
    </source>
</evidence>
<dbReference type="EMBL" id="CADIKF010000014">
    <property type="protein sequence ID" value="CAB3755675.1"/>
    <property type="molecule type" value="Genomic_DNA"/>
</dbReference>
<sequence>MKVDTLIIGSGVAATALANRLLAHDKSADILLLEAGQKVQMKDSAIWHDYVVSGKLPYTRYYDLPYPERDHAGENVNAGKTTIPLDGARAFTYGGSTIHWGGWAFRLKPEDFALNTNAGRGLDWPFAYDALEPWYCEAEHYIGVSGDAQDPTVPRSRAYPFPAFPYTLEDQPVAKAMDALQLQYSHLPIARHGITDTVSRHAPCQTTGTCKYCPFGARYSANNFLDDMLSWGDYPNLKVRLQSIVEQIIVSAKDRAAGVIVRDAQTGERLTIEADTIIVAAGTIESSKLLLRSTSTFWANGIGNDHDLVGRNIVTHPYFIFTANLPANALRLQAEMNFPTLVSRHFDSPAEQRDGKFILVNPPNGSTVDLLSQMQAGIRGTELDQHVTGPTQIQLHGMLEVFSEPENRIANFDRTNRMGMQETLVDYSQAPSFAARMQQVQQQVQRIFETMGATLTGAPSISWRADHAACTCRMSDAPEQGVTGHDLRVHGMENLYVCSNAVFPNTGAVNPTLTLTALALRLGEHLAQQRGAH</sequence>
<organism evidence="8 9">
    <name type="scientific">Paraburkholderia solisilvae</name>
    <dbReference type="NCBI Taxonomy" id="624376"/>
    <lineage>
        <taxon>Bacteria</taxon>
        <taxon>Pseudomonadati</taxon>
        <taxon>Pseudomonadota</taxon>
        <taxon>Betaproteobacteria</taxon>
        <taxon>Burkholderiales</taxon>
        <taxon>Burkholderiaceae</taxon>
        <taxon>Paraburkholderia</taxon>
    </lineage>
</organism>
<dbReference type="PANTHER" id="PTHR42784:SF1">
    <property type="entry name" value="PYRANOSE 2-OXIDASE"/>
    <property type="match status" value="1"/>
</dbReference>
<dbReference type="SUPFAM" id="SSF51905">
    <property type="entry name" value="FAD/NAD(P)-binding domain"/>
    <property type="match status" value="1"/>
</dbReference>
<evidence type="ECO:0000256" key="3">
    <source>
        <dbReference type="ARBA" id="ARBA00022630"/>
    </source>
</evidence>
<dbReference type="RefSeq" id="WP_175110969.1">
    <property type="nucleotide sequence ID" value="NZ_CADIKF010000014.1"/>
</dbReference>
<dbReference type="Pfam" id="PF00732">
    <property type="entry name" value="GMC_oxred_N"/>
    <property type="match status" value="1"/>
</dbReference>
<dbReference type="AlphaFoldDB" id="A0A6J5DRX8"/>
<comment type="cofactor">
    <cofactor evidence="1">
        <name>FAD</name>
        <dbReference type="ChEBI" id="CHEBI:57692"/>
    </cofactor>
</comment>
<accession>A0A6J5DRX8</accession>
<dbReference type="Proteomes" id="UP000494329">
    <property type="component" value="Unassembled WGS sequence"/>
</dbReference>
<gene>
    <name evidence="8" type="primary">fdhL_1</name>
    <name evidence="8" type="ORF">LMG29739_02242</name>
</gene>
<dbReference type="Gene3D" id="3.50.50.60">
    <property type="entry name" value="FAD/NAD(P)-binding domain"/>
    <property type="match status" value="2"/>
</dbReference>
<dbReference type="EC" id="1.1.99.11" evidence="8"/>
<keyword evidence="4" id="KW-0274">FAD</keyword>
<feature type="domain" description="Glucose-methanol-choline oxidoreductase C-terminal" evidence="7">
    <location>
        <begin position="417"/>
        <end position="519"/>
    </location>
</feature>
<proteinExistence type="inferred from homology"/>
<comment type="similarity">
    <text evidence="2">Belongs to the GMC oxidoreductase family.</text>
</comment>
<feature type="domain" description="Glucose-methanol-choline oxidoreductase N-terminal" evidence="6">
    <location>
        <begin position="203"/>
        <end position="317"/>
    </location>
</feature>
<evidence type="ECO:0000313" key="9">
    <source>
        <dbReference type="Proteomes" id="UP000494329"/>
    </source>
</evidence>
<evidence type="ECO:0000313" key="8">
    <source>
        <dbReference type="EMBL" id="CAB3755675.1"/>
    </source>
</evidence>
<keyword evidence="5 8" id="KW-0560">Oxidoreductase</keyword>
<keyword evidence="3" id="KW-0285">Flavoprotein</keyword>
<dbReference type="PANTHER" id="PTHR42784">
    <property type="entry name" value="PYRANOSE 2-OXIDASE"/>
    <property type="match status" value="1"/>
</dbReference>
<evidence type="ECO:0000256" key="4">
    <source>
        <dbReference type="ARBA" id="ARBA00022827"/>
    </source>
</evidence>
<evidence type="ECO:0000259" key="6">
    <source>
        <dbReference type="Pfam" id="PF00732"/>
    </source>
</evidence>
<name>A0A6J5DRX8_9BURK</name>
<dbReference type="InterPro" id="IPR051473">
    <property type="entry name" value="P2Ox-like"/>
</dbReference>
<protein>
    <submittedName>
        <fullName evidence="8">Fructose dehydrogenase large subunit</fullName>
        <ecNumber evidence="8">1.1.99.11</ecNumber>
    </submittedName>
</protein>
<dbReference type="InterPro" id="IPR036188">
    <property type="entry name" value="FAD/NAD-bd_sf"/>
</dbReference>